<evidence type="ECO:0000313" key="2">
    <source>
        <dbReference type="Proteomes" id="UP000028824"/>
    </source>
</evidence>
<dbReference type="AlphaFoldDB" id="A0A086XR31"/>
<comment type="caution">
    <text evidence="1">The sequence shown here is derived from an EMBL/GenBank/DDBJ whole genome shotgun (WGS) entry which is preliminary data.</text>
</comment>
<protein>
    <recommendedName>
        <fullName evidence="3">Cellulose biosynthesis protein BcsS</fullName>
    </recommendedName>
</protein>
<evidence type="ECO:0000313" key="1">
    <source>
        <dbReference type="EMBL" id="KFI24481.1"/>
    </source>
</evidence>
<sequence>MAGPWLRTPGTGFVSLSREVRPDGTDWSALYAEYGVSERLTAVLDAGSSEAGGGRVAIGSVRVPLWQGGAGRVALGFGLGEGWRDGGAPSYTVVQGVLSWGRSFERAGRSGWTSFDATVRDTPGAAASERKLDATLGAWMRPGDALIGQAQFADWTGGEQLRVGLGWVTRLGPVSVETGVGQRLRQGCETDLKIGLWVEF</sequence>
<keyword evidence="2" id="KW-1185">Reference proteome</keyword>
<reference evidence="1 2" key="1">
    <citation type="submission" date="2014-03" db="EMBL/GenBank/DDBJ databases">
        <title>Genome of Paenirhodobacter enshiensis DW2-9.</title>
        <authorList>
            <person name="Wang D."/>
            <person name="Wang G."/>
        </authorList>
    </citation>
    <scope>NUCLEOTIDE SEQUENCE [LARGE SCALE GENOMIC DNA]</scope>
    <source>
        <strain evidence="1 2">DW2-9</strain>
    </source>
</reference>
<dbReference type="Proteomes" id="UP000028824">
    <property type="component" value="Unassembled WGS sequence"/>
</dbReference>
<dbReference type="EMBL" id="JFZB01000045">
    <property type="protein sequence ID" value="KFI24481.1"/>
    <property type="molecule type" value="Genomic_DNA"/>
</dbReference>
<evidence type="ECO:0008006" key="3">
    <source>
        <dbReference type="Google" id="ProtNLM"/>
    </source>
</evidence>
<name>A0A086XR31_9RHOB</name>
<dbReference type="OrthoDB" id="7857490at2"/>
<organism evidence="1 2">
    <name type="scientific">Paenirhodobacter enshiensis</name>
    <dbReference type="NCBI Taxonomy" id="1105367"/>
    <lineage>
        <taxon>Bacteria</taxon>
        <taxon>Pseudomonadati</taxon>
        <taxon>Pseudomonadota</taxon>
        <taxon>Alphaproteobacteria</taxon>
        <taxon>Rhodobacterales</taxon>
        <taxon>Rhodobacter group</taxon>
        <taxon>Paenirhodobacter</taxon>
    </lineage>
</organism>
<proteinExistence type="predicted"/>
<gene>
    <name evidence="1" type="ORF">CG50_09960</name>
</gene>
<accession>A0A086XR31</accession>
<dbReference type="RefSeq" id="WP_051910036.1">
    <property type="nucleotide sequence ID" value="NZ_JFZB01000045.1"/>
</dbReference>